<dbReference type="GO" id="GO:0004222">
    <property type="term" value="F:metalloendopeptidase activity"/>
    <property type="evidence" value="ECO:0007669"/>
    <property type="project" value="TreeGrafter"/>
</dbReference>
<evidence type="ECO:0000259" key="2">
    <source>
        <dbReference type="Pfam" id="PF01551"/>
    </source>
</evidence>
<evidence type="ECO:0000313" key="6">
    <source>
        <dbReference type="Proteomes" id="UP000251937"/>
    </source>
</evidence>
<evidence type="ECO:0000256" key="1">
    <source>
        <dbReference type="SAM" id="MobiDB-lite"/>
    </source>
</evidence>
<dbReference type="CDD" id="cd12797">
    <property type="entry name" value="M23_peptidase"/>
    <property type="match status" value="1"/>
</dbReference>
<feature type="compositionally biased region" description="Polar residues" evidence="1">
    <location>
        <begin position="254"/>
        <end position="264"/>
    </location>
</feature>
<name>A0AAX2IJ95_9FLAO</name>
<dbReference type="AlphaFoldDB" id="A0AAX2IJ95"/>
<dbReference type="PANTHER" id="PTHR21666:SF270">
    <property type="entry name" value="MUREIN HYDROLASE ACTIVATOR ENVC"/>
    <property type="match status" value="1"/>
</dbReference>
<dbReference type="Gene3D" id="1.10.530.10">
    <property type="match status" value="1"/>
</dbReference>
<sequence>MSKKGVSKISGNPSPKVGEAVTYTVTDWYPSTPQNQRNPADVIWELFKKRSNGRFTSTNIKKTGLGNFTFGEVAQKHTYRLEAYLFEPEGSGASTIEINPQPAVVPKIEKVELQYVDDSPGTVFSFREKMRARAQCVNLNGEKLKFTLWEDDATGEGHDAKNLLIETKEATVDRSGVATAEFMLTRALMQKAMQGETDPKQLEFYVTVEYFSHKKHATDNVNVNNPLHTTATTPQPRPQQPTSNPTPPAQSTPETPSNNTQPRAENSPAAEKPISQMEERGVAAQNPNPSEGELHDYQEAQGTIGAEQPSTPQANEGKTVSIVEDSSVEELLDAYFAKKEYTKQTGEAAGTLEYQFGSNGNKTATDAEKEKIAKIILGKPAVKALADKKEYTTLEAIKQALSKEVYNKDEKISFQTFKLGAELKKITSAPLDTKLYLVAKTAGSGLSDKQATIIIKEKDGLIKGSAGAILPILEISEEQMDQATPTTGEVSGTEKSEFTGKIENGMVKIPVHLRPKSDDELKQWKEKVSRGKEDGEYTYKFGGENKVTDENSKKRVAEAILKNAKNGNTNNEKIADGKTAYIDDIEKALEIKTYQKDQTIKFKLYKKEKELLYLQAKAQGEKQHDKEFLKADGVYFEIGKKCDCEARIRAFIRMVRVGEGTGEVIKSRDKEKNIIYIPHDFQKGYTTAFGGNIITDLSTHPQTIYKVNKDDEGSSAAGAYQVMRYTWWELSGFEVVKKKKTGKYFEDRDLLKKYKILDYSAESQDKICIALMKKQRPNLIDKIIANNIKEAIQQDACFIWASLPETETESHYTYNGKKQPATPLKTCIEHYNHYLDEELKGNSNLHLKEGFLKDFDIICCNENASEGICPDDKSQCFEYADVVSGPKLNNQSDNVNKNRWHRTKRYNSSHPDGYYHTGTDVLASSGTIIKSMLCGTVHALVDTFSANEYRANSLGNYIVIKSKDKNGNEVYIKYCHLDEVSVTKDQKVRHGDTIGKSGSTGNAASVYENGVLIHGIKPIYRHIHIEAATSASFGNTRIDPEQFMKTKFDETTKGNPI</sequence>
<keyword evidence="5" id="KW-1185">Reference proteome</keyword>
<reference evidence="4 6" key="2">
    <citation type="submission" date="2018-06" db="EMBL/GenBank/DDBJ databases">
        <authorList>
            <consortium name="Pathogen Informatics"/>
            <person name="Doyle S."/>
        </authorList>
    </citation>
    <scope>NUCLEOTIDE SEQUENCE [LARGE SCALE GENOMIC DNA]</scope>
    <source>
        <strain evidence="4 6">NCTC11212</strain>
    </source>
</reference>
<dbReference type="Gene3D" id="2.70.70.10">
    <property type="entry name" value="Glucose Permease (Domain IIA)"/>
    <property type="match status" value="1"/>
</dbReference>
<dbReference type="PANTHER" id="PTHR21666">
    <property type="entry name" value="PEPTIDASE-RELATED"/>
    <property type="match status" value="1"/>
</dbReference>
<dbReference type="Proteomes" id="UP000251937">
    <property type="component" value="Unassembled WGS sequence"/>
</dbReference>
<dbReference type="SUPFAM" id="SSF53955">
    <property type="entry name" value="Lysozyme-like"/>
    <property type="match status" value="1"/>
</dbReference>
<feature type="domain" description="M23ase beta-sheet core" evidence="2">
    <location>
        <begin position="915"/>
        <end position="1004"/>
    </location>
</feature>
<organism evidence="4 6">
    <name type="scientific">Chryseobacterium balustinum</name>
    <dbReference type="NCBI Taxonomy" id="246"/>
    <lineage>
        <taxon>Bacteria</taxon>
        <taxon>Pseudomonadati</taxon>
        <taxon>Bacteroidota</taxon>
        <taxon>Flavobacteriia</taxon>
        <taxon>Flavobacteriales</taxon>
        <taxon>Weeksellaceae</taxon>
        <taxon>Chryseobacterium group</taxon>
        <taxon>Chryseobacterium</taxon>
    </lineage>
</organism>
<protein>
    <submittedName>
        <fullName evidence="3">Muramidase (Phage lambda lysozyme)</fullName>
    </submittedName>
    <submittedName>
        <fullName evidence="4">Peptidase family M23</fullName>
    </submittedName>
</protein>
<dbReference type="InterPro" id="IPR050570">
    <property type="entry name" value="Cell_wall_metabolism_enzyme"/>
</dbReference>
<dbReference type="RefSeq" id="WP_079464144.1">
    <property type="nucleotide sequence ID" value="NZ_CP033934.1"/>
</dbReference>
<dbReference type="InterPro" id="IPR011055">
    <property type="entry name" value="Dup_hybrid_motif"/>
</dbReference>
<dbReference type="InterPro" id="IPR023346">
    <property type="entry name" value="Lysozyme-like_dom_sf"/>
</dbReference>
<dbReference type="SUPFAM" id="SSF51261">
    <property type="entry name" value="Duplicated hybrid motif"/>
    <property type="match status" value="1"/>
</dbReference>
<proteinExistence type="predicted"/>
<feature type="compositionally biased region" description="Pro residues" evidence="1">
    <location>
        <begin position="235"/>
        <end position="250"/>
    </location>
</feature>
<reference evidence="3 5" key="1">
    <citation type="submission" date="2017-02" db="EMBL/GenBank/DDBJ databases">
        <authorList>
            <person name="Varghese N."/>
            <person name="Submissions S."/>
        </authorList>
    </citation>
    <scope>NUCLEOTIDE SEQUENCE [LARGE SCALE GENOMIC DNA]</scope>
    <source>
        <strain evidence="3 5">DSM 16775</strain>
    </source>
</reference>
<accession>A0AAX2IJ95</accession>
<evidence type="ECO:0000313" key="5">
    <source>
        <dbReference type="Proteomes" id="UP000190669"/>
    </source>
</evidence>
<evidence type="ECO:0000313" key="4">
    <source>
        <dbReference type="EMBL" id="SQA89057.1"/>
    </source>
</evidence>
<feature type="compositionally biased region" description="Polar residues" evidence="1">
    <location>
        <begin position="219"/>
        <end position="228"/>
    </location>
</feature>
<feature type="region of interest" description="Disordered" evidence="1">
    <location>
        <begin position="217"/>
        <end position="272"/>
    </location>
</feature>
<gene>
    <name evidence="4" type="ORF">NCTC11212_01619</name>
    <name evidence="3" type="ORF">SAMN05421800_102216</name>
</gene>
<comment type="caution">
    <text evidence="4">The sequence shown here is derived from an EMBL/GenBank/DDBJ whole genome shotgun (WGS) entry which is preliminary data.</text>
</comment>
<dbReference type="EMBL" id="UAVR01000008">
    <property type="protein sequence ID" value="SQA89057.1"/>
    <property type="molecule type" value="Genomic_DNA"/>
</dbReference>
<evidence type="ECO:0000313" key="3">
    <source>
        <dbReference type="EMBL" id="SKB49161.1"/>
    </source>
</evidence>
<dbReference type="EMBL" id="FUZE01000002">
    <property type="protein sequence ID" value="SKB49161.1"/>
    <property type="molecule type" value="Genomic_DNA"/>
</dbReference>
<dbReference type="CDD" id="cd00736">
    <property type="entry name" value="lambda_lys-like"/>
    <property type="match status" value="1"/>
</dbReference>
<dbReference type="Pfam" id="PF01551">
    <property type="entry name" value="Peptidase_M23"/>
    <property type="match status" value="1"/>
</dbReference>
<dbReference type="Proteomes" id="UP000190669">
    <property type="component" value="Unassembled WGS sequence"/>
</dbReference>
<dbReference type="KEGG" id="cbp:EB354_15390"/>
<dbReference type="InterPro" id="IPR016047">
    <property type="entry name" value="M23ase_b-sheet_dom"/>
</dbReference>